<dbReference type="InterPro" id="IPR037883">
    <property type="entry name" value="Knr4/Smi1-like_sf"/>
</dbReference>
<protein>
    <recommendedName>
        <fullName evidence="1">Knr4/Smi1-like domain-containing protein</fullName>
    </recommendedName>
</protein>
<dbReference type="RefSeq" id="WP_345304680.1">
    <property type="nucleotide sequence ID" value="NZ_BAABJE010000023.1"/>
</dbReference>
<evidence type="ECO:0000259" key="1">
    <source>
        <dbReference type="Pfam" id="PF09346"/>
    </source>
</evidence>
<gene>
    <name evidence="2" type="ORF">GCM10023307_35290</name>
</gene>
<comment type="caution">
    <text evidence="2">The sequence shown here is derived from an EMBL/GenBank/DDBJ whole genome shotgun (WGS) entry which is preliminary data.</text>
</comment>
<keyword evidence="3" id="KW-1185">Reference proteome</keyword>
<dbReference type="Pfam" id="PF09346">
    <property type="entry name" value="SMI1_KNR4"/>
    <property type="match status" value="1"/>
</dbReference>
<dbReference type="InterPro" id="IPR018958">
    <property type="entry name" value="Knr4/Smi1-like_dom"/>
</dbReference>
<dbReference type="SUPFAM" id="SSF160631">
    <property type="entry name" value="SMI1/KNR4-like"/>
    <property type="match status" value="1"/>
</dbReference>
<proteinExistence type="predicted"/>
<dbReference type="EMBL" id="BAABJE010000023">
    <property type="protein sequence ID" value="GAA4805545.1"/>
    <property type="molecule type" value="Genomic_DNA"/>
</dbReference>
<feature type="domain" description="Knr4/Smi1-like" evidence="1">
    <location>
        <begin position="22"/>
        <end position="149"/>
    </location>
</feature>
<name>A0ABP9C5X2_9GAMM</name>
<dbReference type="Gene3D" id="3.40.1580.10">
    <property type="entry name" value="SMI1/KNR4-like"/>
    <property type="match status" value="1"/>
</dbReference>
<accession>A0ABP9C5X2</accession>
<dbReference type="Proteomes" id="UP001499959">
    <property type="component" value="Unassembled WGS sequence"/>
</dbReference>
<reference evidence="3" key="1">
    <citation type="journal article" date="2019" name="Int. J. Syst. Evol. Microbiol.">
        <title>The Global Catalogue of Microorganisms (GCM) 10K type strain sequencing project: providing services to taxonomists for standard genome sequencing and annotation.</title>
        <authorList>
            <consortium name="The Broad Institute Genomics Platform"/>
            <consortium name="The Broad Institute Genome Sequencing Center for Infectious Disease"/>
            <person name="Wu L."/>
            <person name="Ma J."/>
        </authorList>
    </citation>
    <scope>NUCLEOTIDE SEQUENCE [LARGE SCALE GENOMIC DNA]</scope>
    <source>
        <strain evidence="3">JCM 18204</strain>
    </source>
</reference>
<sequence>MASDFIKLGPEALSAPSAQPEIDLLQTERDLDIELPQSLRQILLQYAAPVVFAHGARFRPDTLCGVEGRDGHLTLLTLYGPGAGDSGLLAMNRMYSDQVPPLMAVIGESPGGNQLCIERTSGRIYFWNHEAEHDEAALTAVAESFDAFRERLVADEGISEGTTPKIDESKSFLDF</sequence>
<evidence type="ECO:0000313" key="3">
    <source>
        <dbReference type="Proteomes" id="UP001499959"/>
    </source>
</evidence>
<organism evidence="2 3">
    <name type="scientific">Lysobacter hankyongensis</name>
    <dbReference type="NCBI Taxonomy" id="1176535"/>
    <lineage>
        <taxon>Bacteria</taxon>
        <taxon>Pseudomonadati</taxon>
        <taxon>Pseudomonadota</taxon>
        <taxon>Gammaproteobacteria</taxon>
        <taxon>Lysobacterales</taxon>
        <taxon>Lysobacteraceae</taxon>
        <taxon>Lysobacter</taxon>
    </lineage>
</organism>
<evidence type="ECO:0000313" key="2">
    <source>
        <dbReference type="EMBL" id="GAA4805545.1"/>
    </source>
</evidence>